<accession>A0A4U3KRB6</accession>
<dbReference type="NCBIfam" id="NF008498">
    <property type="entry name" value="PRK11408.1-5"/>
    <property type="match status" value="1"/>
</dbReference>
<sequence length="228" mass="25734">MRPPDQLINTTEPGWTLVQQWISKAKNKVEVLPCDTAKAKDALYKTQVTTRSPMGAIIYSTGGLLIDNGWIRILGSGSTKLARTLPDWNKGKSFKEFGEQPSFLLVADDAIGGFFAINGGAFGADAGKLYYLSPDNLEWEPLDLTYTEFLNFCFSGKLNDFYKGLRWKGWKEEVAQLDGNMVYSFYPFLWTKEGKDIDKVSRKPIPVEEQFSFMLDMRKQLGLTKNGL</sequence>
<dbReference type="EMBL" id="SZQL01000041">
    <property type="protein sequence ID" value="TKK64169.1"/>
    <property type="molecule type" value="Genomic_DNA"/>
</dbReference>
<keyword evidence="2" id="KW-1185">Reference proteome</keyword>
<evidence type="ECO:0000313" key="2">
    <source>
        <dbReference type="Proteomes" id="UP000305848"/>
    </source>
</evidence>
<dbReference type="OrthoDB" id="1550811at2"/>
<protein>
    <submittedName>
        <fullName evidence="1">DUF2625 domain-containing protein</fullName>
    </submittedName>
</protein>
<proteinExistence type="predicted"/>
<dbReference type="InterPro" id="IPR021239">
    <property type="entry name" value="DUF2625"/>
</dbReference>
<dbReference type="Proteomes" id="UP000305848">
    <property type="component" value="Unassembled WGS sequence"/>
</dbReference>
<name>A0A4U3KRB6_9BACT</name>
<dbReference type="Pfam" id="PF10946">
    <property type="entry name" value="DUF2625"/>
    <property type="match status" value="1"/>
</dbReference>
<evidence type="ECO:0000313" key="1">
    <source>
        <dbReference type="EMBL" id="TKK64169.1"/>
    </source>
</evidence>
<organism evidence="1 2">
    <name type="scientific">Ilyomonas limi</name>
    <dbReference type="NCBI Taxonomy" id="2575867"/>
    <lineage>
        <taxon>Bacteria</taxon>
        <taxon>Pseudomonadati</taxon>
        <taxon>Bacteroidota</taxon>
        <taxon>Chitinophagia</taxon>
        <taxon>Chitinophagales</taxon>
        <taxon>Chitinophagaceae</taxon>
        <taxon>Ilyomonas</taxon>
    </lineage>
</organism>
<reference evidence="1 2" key="1">
    <citation type="submission" date="2019-05" db="EMBL/GenBank/DDBJ databases">
        <title>Panacibacter sp. strain 17mud1-8 Genome sequencing and assembly.</title>
        <authorList>
            <person name="Chhetri G."/>
        </authorList>
    </citation>
    <scope>NUCLEOTIDE SEQUENCE [LARGE SCALE GENOMIC DNA]</scope>
    <source>
        <strain evidence="1 2">17mud1-8</strain>
    </source>
</reference>
<comment type="caution">
    <text evidence="1">The sequence shown here is derived from an EMBL/GenBank/DDBJ whole genome shotgun (WGS) entry which is preliminary data.</text>
</comment>
<gene>
    <name evidence="1" type="ORF">FC093_23140</name>
</gene>
<dbReference type="AlphaFoldDB" id="A0A4U3KRB6"/>